<dbReference type="GeneTree" id="ENSGT00940000153717"/>
<feature type="compositionally biased region" description="Basic residues" evidence="20">
    <location>
        <begin position="133"/>
        <end position="144"/>
    </location>
</feature>
<feature type="compositionally biased region" description="Basic and acidic residues" evidence="20">
    <location>
        <begin position="759"/>
        <end position="769"/>
    </location>
</feature>
<dbReference type="GO" id="GO:0006935">
    <property type="term" value="P:chemotaxis"/>
    <property type="evidence" value="ECO:0007669"/>
    <property type="project" value="UniProtKB-KW"/>
</dbReference>
<keyword evidence="11" id="KW-0734">Signal transduction inhibitor</keyword>
<dbReference type="GO" id="GO:0007155">
    <property type="term" value="P:cell adhesion"/>
    <property type="evidence" value="ECO:0007669"/>
    <property type="project" value="UniProtKB-KW"/>
</dbReference>
<evidence type="ECO:0000256" key="9">
    <source>
        <dbReference type="ARBA" id="ARBA00022500"/>
    </source>
</evidence>
<keyword evidence="8" id="KW-0963">Cytoplasm</keyword>
<reference evidence="22" key="3">
    <citation type="submission" date="2025-09" db="UniProtKB">
        <authorList>
            <consortium name="Ensembl"/>
        </authorList>
    </citation>
    <scope>IDENTIFICATION</scope>
</reference>
<feature type="compositionally biased region" description="Acidic residues" evidence="20">
    <location>
        <begin position="561"/>
        <end position="570"/>
    </location>
</feature>
<reference evidence="22 23" key="1">
    <citation type="journal article" date="2021" name="G3 (Bethesda)">
        <title>Improved contiguity of the threespine stickleback genome using long-read sequencing.</title>
        <authorList>
            <person name="Nath S."/>
            <person name="Shaw D.E."/>
            <person name="White M.A."/>
        </authorList>
    </citation>
    <scope>NUCLEOTIDE SEQUENCE [LARGE SCALE GENOMIC DNA]</scope>
    <source>
        <strain evidence="22 23">Lake Benthic</strain>
    </source>
</reference>
<feature type="region of interest" description="Disordered" evidence="20">
    <location>
        <begin position="733"/>
        <end position="769"/>
    </location>
</feature>
<dbReference type="GO" id="GO:0009968">
    <property type="term" value="P:negative regulation of signal transduction"/>
    <property type="evidence" value="ECO:0007669"/>
    <property type="project" value="UniProtKB-KW"/>
</dbReference>
<keyword evidence="17" id="KW-0206">Cytoskeleton</keyword>
<keyword evidence="9" id="KW-0145">Chemotaxis</keyword>
<feature type="coiled-coil region" evidence="19">
    <location>
        <begin position="670"/>
        <end position="700"/>
    </location>
</feature>
<evidence type="ECO:0000256" key="16">
    <source>
        <dbReference type="ARBA" id="ARBA00023136"/>
    </source>
</evidence>
<feature type="region of interest" description="Disordered" evidence="20">
    <location>
        <begin position="125"/>
        <end position="157"/>
    </location>
</feature>
<evidence type="ECO:0000313" key="22">
    <source>
        <dbReference type="Ensembl" id="ENSGACP00000028579.1"/>
    </source>
</evidence>
<keyword evidence="7" id="KW-1003">Cell membrane</keyword>
<evidence type="ECO:0000313" key="23">
    <source>
        <dbReference type="Proteomes" id="UP000007635"/>
    </source>
</evidence>
<name>A0AAQ4NPI3_GASAC</name>
<keyword evidence="14" id="KW-0130">Cell adhesion</keyword>
<keyword evidence="16" id="KW-0472">Membrane</keyword>
<feature type="compositionally biased region" description="Low complexity" evidence="20">
    <location>
        <begin position="548"/>
        <end position="560"/>
    </location>
</feature>
<evidence type="ECO:0000256" key="18">
    <source>
        <dbReference type="ARBA" id="ARBA00023273"/>
    </source>
</evidence>
<evidence type="ECO:0000256" key="4">
    <source>
        <dbReference type="ARBA" id="ARBA00004486"/>
    </source>
</evidence>
<keyword evidence="10" id="KW-0517">Myogenesis</keyword>
<feature type="region of interest" description="Disordered" evidence="20">
    <location>
        <begin position="471"/>
        <end position="578"/>
    </location>
</feature>
<comment type="similarity">
    <text evidence="5">Belongs to the RIPOR family.</text>
</comment>
<evidence type="ECO:0000256" key="13">
    <source>
        <dbReference type="ARBA" id="ARBA00022782"/>
    </source>
</evidence>
<evidence type="ECO:0000256" key="7">
    <source>
        <dbReference type="ARBA" id="ARBA00022475"/>
    </source>
</evidence>
<protein>
    <recommendedName>
        <fullName evidence="6">Rho family-interacting cell polarization regulator 2</fullName>
    </recommendedName>
</protein>
<evidence type="ECO:0000256" key="11">
    <source>
        <dbReference type="ARBA" id="ARBA00022700"/>
    </source>
</evidence>
<evidence type="ECO:0000256" key="1">
    <source>
        <dbReference type="ARBA" id="ARBA00004221"/>
    </source>
</evidence>
<dbReference type="PANTHER" id="PTHR15829:SF2">
    <property type="entry name" value="RHO FAMILY-INTERACTING CELL POLARIZATION REGULATOR 2"/>
    <property type="match status" value="1"/>
</dbReference>
<feature type="coiled-coil region" evidence="19">
    <location>
        <begin position="174"/>
        <end position="230"/>
    </location>
</feature>
<organism evidence="22 23">
    <name type="scientific">Gasterosteus aculeatus aculeatus</name>
    <name type="common">three-spined stickleback</name>
    <dbReference type="NCBI Taxonomy" id="481459"/>
    <lineage>
        <taxon>Eukaryota</taxon>
        <taxon>Metazoa</taxon>
        <taxon>Chordata</taxon>
        <taxon>Craniata</taxon>
        <taxon>Vertebrata</taxon>
        <taxon>Euteleostomi</taxon>
        <taxon>Actinopterygii</taxon>
        <taxon>Neopterygii</taxon>
        <taxon>Teleostei</taxon>
        <taxon>Neoteleostei</taxon>
        <taxon>Acanthomorphata</taxon>
        <taxon>Eupercaria</taxon>
        <taxon>Perciformes</taxon>
        <taxon>Cottioidei</taxon>
        <taxon>Gasterosteales</taxon>
        <taxon>Gasterosteidae</taxon>
        <taxon>Gasterosteus</taxon>
    </lineage>
</organism>
<evidence type="ECO:0000256" key="10">
    <source>
        <dbReference type="ARBA" id="ARBA00022541"/>
    </source>
</evidence>
<evidence type="ECO:0000256" key="2">
    <source>
        <dbReference type="ARBA" id="ARBA00004245"/>
    </source>
</evidence>
<dbReference type="GO" id="GO:0007517">
    <property type="term" value="P:muscle organ development"/>
    <property type="evidence" value="ECO:0007669"/>
    <property type="project" value="UniProtKB-KW"/>
</dbReference>
<dbReference type="GO" id="GO:0060171">
    <property type="term" value="C:stereocilium membrane"/>
    <property type="evidence" value="ECO:0007669"/>
    <property type="project" value="UniProtKB-SubCell"/>
</dbReference>
<dbReference type="SUPFAM" id="SSF48371">
    <property type="entry name" value="ARM repeat"/>
    <property type="match status" value="1"/>
</dbReference>
<dbReference type="GO" id="GO:0030175">
    <property type="term" value="C:filopodium"/>
    <property type="evidence" value="ECO:0007669"/>
    <property type="project" value="UniProtKB-SubCell"/>
</dbReference>
<dbReference type="Proteomes" id="UP000007635">
    <property type="component" value="Chromosome X"/>
</dbReference>
<evidence type="ECO:0000256" key="6">
    <source>
        <dbReference type="ARBA" id="ARBA00013627"/>
    </source>
</evidence>
<dbReference type="PANTHER" id="PTHR15829">
    <property type="entry name" value="PROTEIN KINASE PKN/PRK1, EFFECTOR"/>
    <property type="match status" value="1"/>
</dbReference>
<keyword evidence="23" id="KW-1185">Reference proteome</keyword>
<evidence type="ECO:0000256" key="15">
    <source>
        <dbReference type="ARBA" id="ARBA00023054"/>
    </source>
</evidence>
<proteinExistence type="inferred from homology"/>
<comment type="subcellular location">
    <subcellularLocation>
        <location evidence="1">Apical cell membrane</location>
    </subcellularLocation>
    <subcellularLocation>
        <location evidence="4">Cell projection</location>
        <location evidence="4">Filopodium</location>
    </subcellularLocation>
    <subcellularLocation>
        <location evidence="3">Cell projection</location>
        <location evidence="3">Stereocilium membrane</location>
    </subcellularLocation>
    <subcellularLocation>
        <location evidence="2">Cytoplasm</location>
        <location evidence="2">Cytoskeleton</location>
    </subcellularLocation>
</comment>
<evidence type="ECO:0000259" key="21">
    <source>
        <dbReference type="Pfam" id="PF15903"/>
    </source>
</evidence>
<feature type="domain" description="FAM65 N-terminal" evidence="21">
    <location>
        <begin position="101"/>
        <end position="447"/>
    </location>
</feature>
<evidence type="ECO:0000256" key="20">
    <source>
        <dbReference type="SAM" id="MobiDB-lite"/>
    </source>
</evidence>
<feature type="coiled-coil region" evidence="19">
    <location>
        <begin position="261"/>
        <end position="288"/>
    </location>
</feature>
<dbReference type="AlphaFoldDB" id="A0AAQ4NPI3"/>
<feature type="compositionally biased region" description="Acidic residues" evidence="20">
    <location>
        <begin position="519"/>
        <end position="545"/>
    </location>
</feature>
<dbReference type="GO" id="GO:0030154">
    <property type="term" value="P:cell differentiation"/>
    <property type="evidence" value="ECO:0007669"/>
    <property type="project" value="UniProtKB-KW"/>
</dbReference>
<dbReference type="InterPro" id="IPR026136">
    <property type="entry name" value="RIPOR3"/>
</dbReference>
<evidence type="ECO:0000256" key="14">
    <source>
        <dbReference type="ARBA" id="ARBA00022889"/>
    </source>
</evidence>
<keyword evidence="15 19" id="KW-0175">Coiled coil</keyword>
<accession>A0AAQ4NPI3</accession>
<dbReference type="Pfam" id="PF15903">
    <property type="entry name" value="PL48"/>
    <property type="match status" value="1"/>
</dbReference>
<evidence type="ECO:0000256" key="19">
    <source>
        <dbReference type="SAM" id="Coils"/>
    </source>
</evidence>
<dbReference type="GO" id="GO:0007605">
    <property type="term" value="P:sensory perception of sound"/>
    <property type="evidence" value="ECO:0007669"/>
    <property type="project" value="UniProtKB-KW"/>
</dbReference>
<sequence length="1135" mass="125913">MYRRGRTHNPMKMKIYQHSYTKGPSRRRFVVLPKLRPASRGRRGGGRRRGIVMAMADIAEDDLDEVMRDEAEDVFFQDGVSSRVPEIMAAGTHSPGGPNGIIRSQSFAGFSTLQERRSRCNSFMGNSAVQKKPQSKPKKTHPAGHKGGSSSREPQPKRLEEVYNALKQGLDEYLEVHQTELEKLMCLMKDMKRNSRLGVLYDLDKQIKTIERYMRRLEFHMSKVDELYEAFCIQSRLRDGASRMKQAFSSSPSTKGTKESIAEVNRRYKEYTENMSAFESELENLLGEFHIKMKGLAGFARLCPGDQYEIFMRYGRQRWKLKGRIEVNSRQSWDGDEMIFMPLITDLINIKVTELKGLASHMLVGSVICETKELFTAMPQVVAVDVNDLGTIKLNLEVTWYPFDVEDLTLSSGNLSKATALQRRVSVYSQGTPETPTFQDTSFFSTLPDDVFDNGGCGVAECKRLSFTFSDTSGSMPSPAPSSHSAGPSNPEITVTPPEMDQSPTQILPTREDSIAEEHLEEEEEEDEDEDEDEEEEEEDEEDGETGSRGSRGTSGSLASDEAEVAEDSEWERTESQRNSLFGSAAPSLCSDVHLSAVAPEDVFLDHADELKPVELDAEEAGSLTRQLVKRLTSLDVAPPSGSSTDGGGSLSWTGEGSRAFLESSMEEAIHSLLMRLESLNHRCRELQDLEQEVMRLEDLLKCRLPGHRSRSSSLSLTVESALESFDFLNTSDFDDEDTGDDNAVLSTPPQRSPLFDTDGERIGSQHPEARGHLSEALTEDTGVGNSVAGSPLPLTTGNENLDVAIVIHLQYCNHLIQLLTGGVGQWQRRSLLLKLSGQTQLLEELAELSVDKLGTITTSADVLPGLAERPQLMTLWSECSGSAGLFHTTLDRVFTHMNHRYAAVLQERHPRSADTVIGVVVSEMVDRSYLVAAHVLGRLTATELSQDVLTVFQFHSYVLEHEVLDMETHLLHLAREEMFAEALCSQDYSRCLAELEEVPVSSLWPRNGTLRALASLLTAEHPQVNKAAADYLSSASHSRFRIRAVECYTHALSEAGVQSQRAACSALSCLQAVESIKAVVALCDSADEELRHVAIETLLTFGEEGRLAYEQLDTVPGEILRLGARRGTAVTTAF</sequence>
<dbReference type="GO" id="GO:0005856">
    <property type="term" value="C:cytoskeleton"/>
    <property type="evidence" value="ECO:0007669"/>
    <property type="project" value="UniProtKB-SubCell"/>
</dbReference>
<keyword evidence="12" id="KW-1009">Hearing</keyword>
<dbReference type="Gene3D" id="1.25.10.10">
    <property type="entry name" value="Leucine-rich Repeat Variant"/>
    <property type="match status" value="1"/>
</dbReference>
<evidence type="ECO:0000256" key="8">
    <source>
        <dbReference type="ARBA" id="ARBA00022490"/>
    </source>
</evidence>
<reference evidence="22" key="2">
    <citation type="submission" date="2025-08" db="UniProtKB">
        <authorList>
            <consortium name="Ensembl"/>
        </authorList>
    </citation>
    <scope>IDENTIFICATION</scope>
</reference>
<evidence type="ECO:0000256" key="3">
    <source>
        <dbReference type="ARBA" id="ARBA00004289"/>
    </source>
</evidence>
<keyword evidence="13" id="KW-0221">Differentiation</keyword>
<evidence type="ECO:0000256" key="5">
    <source>
        <dbReference type="ARBA" id="ARBA00005744"/>
    </source>
</evidence>
<dbReference type="InterPro" id="IPR016024">
    <property type="entry name" value="ARM-type_fold"/>
</dbReference>
<evidence type="ECO:0000256" key="17">
    <source>
        <dbReference type="ARBA" id="ARBA00023212"/>
    </source>
</evidence>
<dbReference type="InterPro" id="IPR011989">
    <property type="entry name" value="ARM-like"/>
</dbReference>
<dbReference type="InterPro" id="IPR031780">
    <property type="entry name" value="FAM65_N"/>
</dbReference>
<feature type="compositionally biased region" description="Low complexity" evidence="20">
    <location>
        <begin position="473"/>
        <end position="491"/>
    </location>
</feature>
<evidence type="ECO:0000256" key="12">
    <source>
        <dbReference type="ARBA" id="ARBA00022740"/>
    </source>
</evidence>
<dbReference type="GO" id="GO:0016324">
    <property type="term" value="C:apical plasma membrane"/>
    <property type="evidence" value="ECO:0007669"/>
    <property type="project" value="UniProtKB-SubCell"/>
</dbReference>
<dbReference type="Ensembl" id="ENSGACT00000076300.1">
    <property type="protein sequence ID" value="ENSGACP00000028579.1"/>
    <property type="gene ID" value="ENSGACG00000004704.3"/>
</dbReference>
<keyword evidence="18" id="KW-0966">Cell projection</keyword>